<dbReference type="GO" id="GO:0000339">
    <property type="term" value="F:RNA cap binding"/>
    <property type="evidence" value="ECO:0007669"/>
    <property type="project" value="InterPro"/>
</dbReference>
<feature type="region of interest" description="Disordered" evidence="1">
    <location>
        <begin position="1"/>
        <end position="26"/>
    </location>
</feature>
<dbReference type="KEGG" id="asau:88173374"/>
<evidence type="ECO:0000313" key="5">
    <source>
        <dbReference type="Proteomes" id="UP001338582"/>
    </source>
</evidence>
<proteinExistence type="predicted"/>
<dbReference type="InterPro" id="IPR015174">
    <property type="entry name" value="MIF4G-like_typ-2"/>
</dbReference>
<organism evidence="4 5">
    <name type="scientific">Australozyma saopauloensis</name>
    <dbReference type="NCBI Taxonomy" id="291208"/>
    <lineage>
        <taxon>Eukaryota</taxon>
        <taxon>Fungi</taxon>
        <taxon>Dikarya</taxon>
        <taxon>Ascomycota</taxon>
        <taxon>Saccharomycotina</taxon>
        <taxon>Pichiomycetes</taxon>
        <taxon>Metschnikowiaceae</taxon>
        <taxon>Australozyma</taxon>
    </lineage>
</organism>
<accession>A0AAX4H8Z2</accession>
<dbReference type="GO" id="GO:0006406">
    <property type="term" value="P:mRNA export from nucleus"/>
    <property type="evidence" value="ECO:0007669"/>
    <property type="project" value="InterPro"/>
</dbReference>
<dbReference type="Gene3D" id="1.25.40.180">
    <property type="match status" value="3"/>
</dbReference>
<dbReference type="InterPro" id="IPR027159">
    <property type="entry name" value="CBP80"/>
</dbReference>
<feature type="compositionally biased region" description="Low complexity" evidence="1">
    <location>
        <begin position="153"/>
        <end position="165"/>
    </location>
</feature>
<evidence type="ECO:0000313" key="4">
    <source>
        <dbReference type="EMBL" id="WPK25010.1"/>
    </source>
</evidence>
<dbReference type="RefSeq" id="XP_062877393.1">
    <property type="nucleotide sequence ID" value="XM_063021323.1"/>
</dbReference>
<dbReference type="InterPro" id="IPR015172">
    <property type="entry name" value="MIF4G-like_typ-1"/>
</dbReference>
<feature type="region of interest" description="Disordered" evidence="1">
    <location>
        <begin position="137"/>
        <end position="165"/>
    </location>
</feature>
<dbReference type="Proteomes" id="UP001338582">
    <property type="component" value="Chromosome 3"/>
</dbReference>
<evidence type="ECO:0000259" key="2">
    <source>
        <dbReference type="Pfam" id="PF09088"/>
    </source>
</evidence>
<dbReference type="AlphaFoldDB" id="A0AAX4H8Z2"/>
<dbReference type="SUPFAM" id="SSF48371">
    <property type="entry name" value="ARM repeat"/>
    <property type="match status" value="3"/>
</dbReference>
<evidence type="ECO:0008006" key="6">
    <source>
        <dbReference type="Google" id="ProtNLM"/>
    </source>
</evidence>
<name>A0AAX4H8Z2_9ASCO</name>
<feature type="compositionally biased region" description="Basic and acidic residues" evidence="1">
    <location>
        <begin position="1"/>
        <end position="12"/>
    </location>
</feature>
<gene>
    <name evidence="4" type="ORF">PUMCH_002309</name>
</gene>
<dbReference type="GeneID" id="88173374"/>
<dbReference type="EMBL" id="CP138896">
    <property type="protein sequence ID" value="WPK25010.1"/>
    <property type="molecule type" value="Genomic_DNA"/>
</dbReference>
<dbReference type="GO" id="GO:0005846">
    <property type="term" value="C:nuclear cap binding complex"/>
    <property type="evidence" value="ECO:0007669"/>
    <property type="project" value="InterPro"/>
</dbReference>
<dbReference type="Pfam" id="PF09090">
    <property type="entry name" value="MIF4G_like_2"/>
    <property type="match status" value="1"/>
</dbReference>
<dbReference type="GO" id="GO:0005634">
    <property type="term" value="C:nucleus"/>
    <property type="evidence" value="ECO:0007669"/>
    <property type="project" value="TreeGrafter"/>
</dbReference>
<feature type="compositionally biased region" description="Acidic residues" evidence="1">
    <location>
        <begin position="137"/>
        <end position="152"/>
    </location>
</feature>
<dbReference type="Pfam" id="PF09088">
    <property type="entry name" value="MIF4G_like"/>
    <property type="match status" value="1"/>
</dbReference>
<dbReference type="InterPro" id="IPR016024">
    <property type="entry name" value="ARM-type_fold"/>
</dbReference>
<dbReference type="PANTHER" id="PTHR12412">
    <property type="entry name" value="CAP BINDING PROTEIN"/>
    <property type="match status" value="1"/>
</dbReference>
<dbReference type="GO" id="GO:0000184">
    <property type="term" value="P:nuclear-transcribed mRNA catabolic process, nonsense-mediated decay"/>
    <property type="evidence" value="ECO:0007669"/>
    <property type="project" value="TreeGrafter"/>
</dbReference>
<protein>
    <recommendedName>
        <fullName evidence="6">MIF4G domain-containing protein</fullName>
    </recommendedName>
</protein>
<feature type="domain" description="MIF4G-like type 2" evidence="3">
    <location>
        <begin position="667"/>
        <end position="933"/>
    </location>
</feature>
<keyword evidence="5" id="KW-1185">Reference proteome</keyword>
<dbReference type="GO" id="GO:0003729">
    <property type="term" value="F:mRNA binding"/>
    <property type="evidence" value="ECO:0007669"/>
    <property type="project" value="TreeGrafter"/>
</dbReference>
<feature type="domain" description="MIF4G-like type 1" evidence="2">
    <location>
        <begin position="388"/>
        <end position="587"/>
    </location>
</feature>
<dbReference type="PANTHER" id="PTHR12412:SF2">
    <property type="entry name" value="NUCLEAR CAP-BINDING PROTEIN SUBUNIT 1"/>
    <property type="match status" value="1"/>
</dbReference>
<sequence length="967" mass="110191">MDGSAKRSRDEFELGPSEYDDPTKKQHIDPMAELTANICKDIRRIGENSNITNQVDDISYITNPIVAEFEKVDSLREAILRTLYAVVKEQPQKIPNVSILVLICNAKNFLVSKFVVEYFHAQAQQLLDTIRAKDVSMDEAEPATAPENEENPAAESAPEAPSQSENAGVFNDLKSIFKFLATLSPIIEDGAVSAILKQFLQTAIDMQETSEHRSGLAEELFYNVLVATPYLFANDFSTQTIEQANEIVELAHKFTIRELNTTIAILEPFDSKGSNFVDELPYTPQKLINLILPALVSLQSEDSKDWNGLKDSLFLNFAPYVNPIIQESLRNNSISTDIVKHSLPQFSIPSTGELLDHKPIGLIDKLWYEHPRLLFQVYNCATTFETVPSIHSYLGLFFKDLSFDILTNMSFNQKEASIQLSILDLFCSKNLFSPPGSSVDQLALIAKDNEAGENIPPLSTWKVEDVAVESILTMIFQLPKSLHQQIYYYTVLISCCRESPESIAPVFGRAIRFLYKNLETLDYELKIRFMDWMTTQISNFDFSWKWDEWVADSAKYSKLTYHPKKNFIKNLIAKEIRLLNKARIKDSFVTMAIGDNGESNVVALEEFYKYLDISLFPNAIDSIIKYDYELYGGDNDDLKNTIETSIRGRVEGLSGKAMVSAQEELLFEFSNPQLPLSEIANKLYDFIIANWRSNEQFSAMVNETIDAIKSSVVNADTDKVLVNLLFQTYAYIGSRSIYSVVSIINRDIAKLKYISGVEITDEDYKASGTDFKFPELSFTTEQFENRQLWIVDSILRIWIHQPQVAFLILEYLIEFDILESRFLIRRALDIDNNLIINNVSCMESINRVLSASSESLTGFQQVIVVLFGLIVKNLNSVLGRLGLEDAVNDAVKITTDFSEEEANDEELMQKIDNQWLFYEYRGLLKTYVRQFDLQMKPFIDEIRGELKNIENVPLQNDVLAWIEELSR</sequence>
<evidence type="ECO:0000259" key="3">
    <source>
        <dbReference type="Pfam" id="PF09090"/>
    </source>
</evidence>
<evidence type="ECO:0000256" key="1">
    <source>
        <dbReference type="SAM" id="MobiDB-lite"/>
    </source>
</evidence>
<reference evidence="4 5" key="1">
    <citation type="submission" date="2023-10" db="EMBL/GenBank/DDBJ databases">
        <title>Draft Genome Sequence of Candida saopaulonensis from a very Premature Infant with Sepsis.</title>
        <authorList>
            <person name="Ning Y."/>
            <person name="Dai R."/>
            <person name="Xiao M."/>
            <person name="Xu Y."/>
            <person name="Yan Q."/>
            <person name="Zhang L."/>
        </authorList>
    </citation>
    <scope>NUCLEOTIDE SEQUENCE [LARGE SCALE GENOMIC DNA]</scope>
    <source>
        <strain evidence="4 5">19XY460</strain>
    </source>
</reference>